<sequence>MTNHNHHHHRLIHHHNHHLLPPHTTRSTSTIQACAACRYQRRKCAPDCILAPYFPHDRQRQFQNAHKLFGVSNITKIIRHLDQPQKDEAMRTIIYQADVRAQDPVGGCYRIIRELQRQIDVSCSDLEIVLQQLAFCRTLSVQNHTHLNHDQIVIDEVNCDIHVVNNSDDPVAGDERRRHSLDFDLRNYLCTKKNEEDGGWEENQAAVPVQSWVAVNDSSPPSADGFEVKPQPIQTLHASVCDEFKSLLLDDIPPGDRNELKFEFRTSNCKV</sequence>
<dbReference type="InterPro" id="IPR004883">
    <property type="entry name" value="LOB"/>
</dbReference>
<keyword evidence="5" id="KW-1185">Reference proteome</keyword>
<evidence type="ECO:0000313" key="4">
    <source>
        <dbReference type="EMBL" id="KVH92930.1"/>
    </source>
</evidence>
<feature type="domain" description="LOB" evidence="3">
    <location>
        <begin position="32"/>
        <end position="133"/>
    </location>
</feature>
<evidence type="ECO:0000259" key="3">
    <source>
        <dbReference type="PROSITE" id="PS50891"/>
    </source>
</evidence>
<dbReference type="STRING" id="59895.A0A103XLC5"/>
<name>A0A103XLC5_CYNCS</name>
<feature type="compositionally biased region" description="Basic residues" evidence="2">
    <location>
        <begin position="1"/>
        <end position="20"/>
    </location>
</feature>
<evidence type="ECO:0000256" key="1">
    <source>
        <dbReference type="ARBA" id="ARBA00005474"/>
    </source>
</evidence>
<dbReference type="Proteomes" id="UP000243975">
    <property type="component" value="Unassembled WGS sequence"/>
</dbReference>
<feature type="region of interest" description="Disordered" evidence="2">
    <location>
        <begin position="1"/>
        <end position="24"/>
    </location>
</feature>
<gene>
    <name evidence="4" type="ORF">Ccrd_005014</name>
</gene>
<dbReference type="PANTHER" id="PTHR31301">
    <property type="entry name" value="LOB DOMAIN-CONTAINING PROTEIN 4-RELATED"/>
    <property type="match status" value="1"/>
</dbReference>
<proteinExistence type="inferred from homology"/>
<dbReference type="EMBL" id="LEKV01004800">
    <property type="protein sequence ID" value="KVH92930.1"/>
    <property type="molecule type" value="Genomic_DNA"/>
</dbReference>
<dbReference type="Pfam" id="PF03195">
    <property type="entry name" value="LOB"/>
    <property type="match status" value="1"/>
</dbReference>
<protein>
    <recommendedName>
        <fullName evidence="3">LOB domain-containing protein</fullName>
    </recommendedName>
</protein>
<evidence type="ECO:0000313" key="5">
    <source>
        <dbReference type="Proteomes" id="UP000243975"/>
    </source>
</evidence>
<evidence type="ECO:0000256" key="2">
    <source>
        <dbReference type="SAM" id="MobiDB-lite"/>
    </source>
</evidence>
<organism evidence="4 5">
    <name type="scientific">Cynara cardunculus var. scolymus</name>
    <name type="common">Globe artichoke</name>
    <name type="synonym">Cynara scolymus</name>
    <dbReference type="NCBI Taxonomy" id="59895"/>
    <lineage>
        <taxon>Eukaryota</taxon>
        <taxon>Viridiplantae</taxon>
        <taxon>Streptophyta</taxon>
        <taxon>Embryophyta</taxon>
        <taxon>Tracheophyta</taxon>
        <taxon>Spermatophyta</taxon>
        <taxon>Magnoliopsida</taxon>
        <taxon>eudicotyledons</taxon>
        <taxon>Gunneridae</taxon>
        <taxon>Pentapetalae</taxon>
        <taxon>asterids</taxon>
        <taxon>campanulids</taxon>
        <taxon>Asterales</taxon>
        <taxon>Asteraceae</taxon>
        <taxon>Carduoideae</taxon>
        <taxon>Cardueae</taxon>
        <taxon>Carduinae</taxon>
        <taxon>Cynara</taxon>
    </lineage>
</organism>
<comment type="caution">
    <text evidence="4">The sequence shown here is derived from an EMBL/GenBank/DDBJ whole genome shotgun (WGS) entry which is preliminary data.</text>
</comment>
<dbReference type="Gramene" id="KVH92930">
    <property type="protein sequence ID" value="KVH92930"/>
    <property type="gene ID" value="Ccrd_005014"/>
</dbReference>
<dbReference type="AlphaFoldDB" id="A0A103XLC5"/>
<dbReference type="OMA" id="FRTSNCK"/>
<accession>A0A103XLC5</accession>
<dbReference type="PANTHER" id="PTHR31301:SF67">
    <property type="entry name" value="LOB DOMAIN-CONTAINING PROTEIN 22"/>
    <property type="match status" value="1"/>
</dbReference>
<comment type="similarity">
    <text evidence="1">Belongs to the LOB domain-containing protein family.</text>
</comment>
<reference evidence="4 5" key="1">
    <citation type="journal article" date="2016" name="Sci. Rep.">
        <title>The genome sequence of the outbreeding globe artichoke constructed de novo incorporating a phase-aware low-pass sequencing strategy of F1 progeny.</title>
        <authorList>
            <person name="Scaglione D."/>
            <person name="Reyes-Chin-Wo S."/>
            <person name="Acquadro A."/>
            <person name="Froenicke L."/>
            <person name="Portis E."/>
            <person name="Beitel C."/>
            <person name="Tirone M."/>
            <person name="Mauro R."/>
            <person name="Lo Monaco A."/>
            <person name="Mauromicale G."/>
            <person name="Faccioli P."/>
            <person name="Cattivelli L."/>
            <person name="Rieseberg L."/>
            <person name="Michelmore R."/>
            <person name="Lanteri S."/>
        </authorList>
    </citation>
    <scope>NUCLEOTIDE SEQUENCE [LARGE SCALE GENOMIC DNA]</scope>
    <source>
        <strain evidence="4">2C</strain>
    </source>
</reference>
<dbReference type="PROSITE" id="PS50891">
    <property type="entry name" value="LOB"/>
    <property type="match status" value="1"/>
</dbReference>